<dbReference type="SUPFAM" id="SSF56112">
    <property type="entry name" value="Protein kinase-like (PK-like)"/>
    <property type="match status" value="1"/>
</dbReference>
<sequence>MDATQRPRTWVSTCYVKFRIFAGRILYDQPQYNGWPGHYGSRVVRIGPRSLLKRTSIVEAETMALVSRLTSLPIPRLRHIWVDRSVQQDGRQMCWVIMEYMPGRTWDQAWPYLNGSPDGYVGPVGNHHCWDYKLDTSQAYGPFPSLQSFYDHLLSTAEKLNEPVASNIHRDLLNAAHCHSPSSQTVFTHSDLAPRNILIHKGEISAILDWEQSGWWPYWWEHSKSLFAIGPVTEEVRKLWSSFVSETIPVYNAEFDLDIGIYEIVGPQL</sequence>
<dbReference type="OrthoDB" id="5404599at2759"/>
<dbReference type="PANTHER" id="PTHR21310">
    <property type="entry name" value="AMINOGLYCOSIDE PHOSPHOTRANSFERASE-RELATED-RELATED"/>
    <property type="match status" value="1"/>
</dbReference>
<evidence type="ECO:0000313" key="2">
    <source>
        <dbReference type="EMBL" id="SJL10679.1"/>
    </source>
</evidence>
<dbReference type="InterPro" id="IPR051678">
    <property type="entry name" value="AGP_Transferase"/>
</dbReference>
<organism evidence="2 3">
    <name type="scientific">Armillaria ostoyae</name>
    <name type="common">Armillaria root rot fungus</name>
    <dbReference type="NCBI Taxonomy" id="47428"/>
    <lineage>
        <taxon>Eukaryota</taxon>
        <taxon>Fungi</taxon>
        <taxon>Dikarya</taxon>
        <taxon>Basidiomycota</taxon>
        <taxon>Agaricomycotina</taxon>
        <taxon>Agaricomycetes</taxon>
        <taxon>Agaricomycetidae</taxon>
        <taxon>Agaricales</taxon>
        <taxon>Marasmiineae</taxon>
        <taxon>Physalacriaceae</taxon>
        <taxon>Armillaria</taxon>
    </lineage>
</organism>
<dbReference type="PANTHER" id="PTHR21310:SF48">
    <property type="entry name" value="AMINOGLYCOSIDE PHOSPHOTRANSFERASE DOMAIN-CONTAINING PROTEIN"/>
    <property type="match status" value="1"/>
</dbReference>
<gene>
    <name evidence="2" type="ORF">ARMOST_14070</name>
</gene>
<dbReference type="AlphaFoldDB" id="A0A284RPJ4"/>
<accession>A0A284RPJ4</accession>
<dbReference type="OMA" id="LISHWRY"/>
<dbReference type="InterPro" id="IPR002575">
    <property type="entry name" value="Aminoglycoside_PTrfase"/>
</dbReference>
<name>A0A284RPJ4_ARMOS</name>
<dbReference type="EMBL" id="FUEG01000012">
    <property type="protein sequence ID" value="SJL10679.1"/>
    <property type="molecule type" value="Genomic_DNA"/>
</dbReference>
<keyword evidence="3" id="KW-1185">Reference proteome</keyword>
<dbReference type="InterPro" id="IPR011009">
    <property type="entry name" value="Kinase-like_dom_sf"/>
</dbReference>
<dbReference type="Gene3D" id="3.90.1200.10">
    <property type="match status" value="1"/>
</dbReference>
<dbReference type="Pfam" id="PF01636">
    <property type="entry name" value="APH"/>
    <property type="match status" value="1"/>
</dbReference>
<dbReference type="CDD" id="cd05120">
    <property type="entry name" value="APH_ChoK_like"/>
    <property type="match status" value="1"/>
</dbReference>
<dbReference type="STRING" id="47428.A0A284RPJ4"/>
<protein>
    <recommendedName>
        <fullName evidence="1">Aminoglycoside phosphotransferase domain-containing protein</fullName>
    </recommendedName>
</protein>
<dbReference type="Proteomes" id="UP000219338">
    <property type="component" value="Unassembled WGS sequence"/>
</dbReference>
<evidence type="ECO:0000313" key="3">
    <source>
        <dbReference type="Proteomes" id="UP000219338"/>
    </source>
</evidence>
<reference evidence="3" key="1">
    <citation type="journal article" date="2017" name="Nat. Ecol. Evol.">
        <title>Genome expansion and lineage-specific genetic innovations in the forest pathogenic fungi Armillaria.</title>
        <authorList>
            <person name="Sipos G."/>
            <person name="Prasanna A.N."/>
            <person name="Walter M.C."/>
            <person name="O'Connor E."/>
            <person name="Balint B."/>
            <person name="Krizsan K."/>
            <person name="Kiss B."/>
            <person name="Hess J."/>
            <person name="Varga T."/>
            <person name="Slot J."/>
            <person name="Riley R."/>
            <person name="Boka B."/>
            <person name="Rigling D."/>
            <person name="Barry K."/>
            <person name="Lee J."/>
            <person name="Mihaltcheva S."/>
            <person name="LaButti K."/>
            <person name="Lipzen A."/>
            <person name="Waldron R."/>
            <person name="Moloney N.M."/>
            <person name="Sperisen C."/>
            <person name="Kredics L."/>
            <person name="Vagvoelgyi C."/>
            <person name="Patrignani A."/>
            <person name="Fitzpatrick D."/>
            <person name="Nagy I."/>
            <person name="Doyle S."/>
            <person name="Anderson J.B."/>
            <person name="Grigoriev I.V."/>
            <person name="Gueldener U."/>
            <person name="Muensterkoetter M."/>
            <person name="Nagy L.G."/>
        </authorList>
    </citation>
    <scope>NUCLEOTIDE SEQUENCE [LARGE SCALE GENOMIC DNA]</scope>
    <source>
        <strain evidence="3">C18/9</strain>
    </source>
</reference>
<evidence type="ECO:0000259" key="1">
    <source>
        <dbReference type="Pfam" id="PF01636"/>
    </source>
</evidence>
<proteinExistence type="predicted"/>
<feature type="domain" description="Aminoglycoside phosphotransferase" evidence="1">
    <location>
        <begin position="36"/>
        <end position="222"/>
    </location>
</feature>